<proteinExistence type="predicted"/>
<feature type="signal peptide" evidence="1">
    <location>
        <begin position="1"/>
        <end position="27"/>
    </location>
</feature>
<reference evidence="3 4" key="1">
    <citation type="journal article" date="2021" name="BMC Genomics">
        <title>Datura genome reveals duplications of psychoactive alkaloid biosynthetic genes and high mutation rate following tissue culture.</title>
        <authorList>
            <person name="Rajewski A."/>
            <person name="Carter-House D."/>
            <person name="Stajich J."/>
            <person name="Litt A."/>
        </authorList>
    </citation>
    <scope>NUCLEOTIDE SEQUENCE [LARGE SCALE GENOMIC DNA]</scope>
    <source>
        <strain evidence="3">AR-01</strain>
    </source>
</reference>
<evidence type="ECO:0000256" key="1">
    <source>
        <dbReference type="SAM" id="SignalP"/>
    </source>
</evidence>
<feature type="domain" description="Carboxypeptidase A inhibitor-like" evidence="2">
    <location>
        <begin position="29"/>
        <end position="72"/>
    </location>
</feature>
<dbReference type="InterPro" id="IPR004231">
    <property type="entry name" value="COpept_A_inh-like"/>
</dbReference>
<evidence type="ECO:0000313" key="3">
    <source>
        <dbReference type="EMBL" id="MCE5166608.1"/>
    </source>
</evidence>
<name>A0ABS8Y4C4_DATST</name>
<comment type="caution">
    <text evidence="3">The sequence shown here is derived from an EMBL/GenBank/DDBJ whole genome shotgun (WGS) entry which is preliminary data.</text>
</comment>
<evidence type="ECO:0000259" key="2">
    <source>
        <dbReference type="Pfam" id="PF02977"/>
    </source>
</evidence>
<keyword evidence="1" id="KW-0732">Signal</keyword>
<organism evidence="3 4">
    <name type="scientific">Datura stramonium</name>
    <name type="common">Jimsonweed</name>
    <name type="synonym">Common thornapple</name>
    <dbReference type="NCBI Taxonomy" id="4076"/>
    <lineage>
        <taxon>Eukaryota</taxon>
        <taxon>Viridiplantae</taxon>
        <taxon>Streptophyta</taxon>
        <taxon>Embryophyta</taxon>
        <taxon>Tracheophyta</taxon>
        <taxon>Spermatophyta</taxon>
        <taxon>Magnoliopsida</taxon>
        <taxon>eudicotyledons</taxon>
        <taxon>Gunneridae</taxon>
        <taxon>Pentapetalae</taxon>
        <taxon>asterids</taxon>
        <taxon>lamiids</taxon>
        <taxon>Solanales</taxon>
        <taxon>Solanaceae</taxon>
        <taxon>Solanoideae</taxon>
        <taxon>Datureae</taxon>
        <taxon>Datura</taxon>
    </lineage>
</organism>
<protein>
    <recommendedName>
        <fullName evidence="2">Carboxypeptidase A inhibitor-like domain-containing protein</fullName>
    </recommendedName>
</protein>
<dbReference type="Pfam" id="PF02977">
    <property type="entry name" value="CarbpepA_inh"/>
    <property type="match status" value="1"/>
</dbReference>
<keyword evidence="4" id="KW-1185">Reference proteome</keyword>
<feature type="chain" id="PRO_5047174316" description="Carboxypeptidase A inhibitor-like domain-containing protein" evidence="1">
    <location>
        <begin position="28"/>
        <end position="72"/>
    </location>
</feature>
<dbReference type="EMBL" id="JACEIK010027217">
    <property type="protein sequence ID" value="MCE5166608.1"/>
    <property type="molecule type" value="Genomic_DNA"/>
</dbReference>
<sequence length="72" mass="7940">MAQVNKFAIFFLLLLAITIVDMPGSSKLQVMGSCGDSCTSNSDCTGFTLCRWCFEKTNPFDNSKYKTCSILP</sequence>
<accession>A0ABS8Y4C4</accession>
<dbReference type="Proteomes" id="UP000823775">
    <property type="component" value="Unassembled WGS sequence"/>
</dbReference>
<gene>
    <name evidence="3" type="ORF">HAX54_022570</name>
</gene>
<evidence type="ECO:0000313" key="4">
    <source>
        <dbReference type="Proteomes" id="UP000823775"/>
    </source>
</evidence>